<feature type="transmembrane region" description="Helical" evidence="2">
    <location>
        <begin position="181"/>
        <end position="203"/>
    </location>
</feature>
<keyword evidence="4" id="KW-1185">Reference proteome</keyword>
<sequence length="427" mass="46087">MLLAGLEVVFLSWALSLAITFAGYLSQTSNRWLAETSWADVIGFGTSIWGASLFGAYPIADTAATLLPAGMTLVIILLAQMALKLRSDVHLAALLTFPLGFTFGALLLSMTAPSGIGIGRIFLGSLLVSGLSILWQGLRRLRKYRMDLDENLGYLNDDRVDDQLLNFLASGPRDLYRGLEIGWRVTLANLAIGLIALVAAVIVGFSRISEIAQALGAGTWEKILLVLAQLAYLPDLLAWSLSWIAGTGFYLGVDTWYGPGSYPPGPVPAIPVLGAIPASTESFWPAIWPFFLAWALLAVWRSERKLSQLRYTVPVAGAFIFLTTFLLIWTSQGALGPGRLTLVGPPVFRATFSIWFQSFGIYALIRLAFATEVKARFQVYTKSVSHRLSRVGSPAAHGVIGVLPSKPKPATVAPEAAVETATENEGN</sequence>
<keyword evidence="2" id="KW-1133">Transmembrane helix</keyword>
<dbReference type="AlphaFoldDB" id="A0A1Q5PJN9"/>
<feature type="compositionally biased region" description="Low complexity" evidence="1">
    <location>
        <begin position="408"/>
        <end position="427"/>
    </location>
</feature>
<organism evidence="3 4">
    <name type="scientific">Boudabousia liubingyangii</name>
    <dbReference type="NCBI Taxonomy" id="1921764"/>
    <lineage>
        <taxon>Bacteria</taxon>
        <taxon>Bacillati</taxon>
        <taxon>Actinomycetota</taxon>
        <taxon>Actinomycetes</taxon>
        <taxon>Actinomycetales</taxon>
        <taxon>Actinomycetaceae</taxon>
        <taxon>Boudabousia</taxon>
    </lineage>
</organism>
<proteinExistence type="predicted"/>
<dbReference type="EMBL" id="MQSV01000006">
    <property type="protein sequence ID" value="OKL46145.1"/>
    <property type="molecule type" value="Genomic_DNA"/>
</dbReference>
<feature type="transmembrane region" description="Helical" evidence="2">
    <location>
        <begin position="66"/>
        <end position="83"/>
    </location>
</feature>
<name>A0A1Q5PJN9_9ACTO</name>
<dbReference type="Proteomes" id="UP000186785">
    <property type="component" value="Unassembled WGS sequence"/>
</dbReference>
<feature type="transmembrane region" description="Helical" evidence="2">
    <location>
        <begin position="350"/>
        <end position="369"/>
    </location>
</feature>
<reference evidence="3 4" key="1">
    <citation type="submission" date="2016-11" db="EMBL/GenBank/DDBJ databases">
        <title>Actinomyces gypaetusis sp. nov. isolated from the vulture Gypaetus barbatus in Qinghai Tibet Plateau China.</title>
        <authorList>
            <person name="Meng X."/>
        </authorList>
    </citation>
    <scope>NUCLEOTIDE SEQUENCE [LARGE SCALE GENOMIC DNA]</scope>
    <source>
        <strain evidence="3 4">VUL4_2</strain>
    </source>
</reference>
<feature type="transmembrane region" description="Helical" evidence="2">
    <location>
        <begin position="311"/>
        <end position="330"/>
    </location>
</feature>
<feature type="transmembrane region" description="Helical" evidence="2">
    <location>
        <begin position="89"/>
        <end position="109"/>
    </location>
</feature>
<feature type="transmembrane region" description="Helical" evidence="2">
    <location>
        <begin position="121"/>
        <end position="138"/>
    </location>
</feature>
<dbReference type="STRING" id="1921764.BSR28_07075"/>
<evidence type="ECO:0000256" key="1">
    <source>
        <dbReference type="SAM" id="MobiDB-lite"/>
    </source>
</evidence>
<feature type="transmembrane region" description="Helical" evidence="2">
    <location>
        <begin position="223"/>
        <end position="245"/>
    </location>
</feature>
<feature type="region of interest" description="Disordered" evidence="1">
    <location>
        <begin position="406"/>
        <end position="427"/>
    </location>
</feature>
<keyword evidence="2" id="KW-0472">Membrane</keyword>
<evidence type="ECO:0000256" key="2">
    <source>
        <dbReference type="SAM" id="Phobius"/>
    </source>
</evidence>
<dbReference type="Pfam" id="PF19877">
    <property type="entry name" value="DUF6350"/>
    <property type="match status" value="1"/>
</dbReference>
<protein>
    <submittedName>
        <fullName evidence="3">Uncharacterized protein</fullName>
    </submittedName>
</protein>
<feature type="transmembrane region" description="Helical" evidence="2">
    <location>
        <begin position="42"/>
        <end position="59"/>
    </location>
</feature>
<accession>A0A1Q5PJN9</accession>
<dbReference type="InterPro" id="IPR045931">
    <property type="entry name" value="DUF6350"/>
</dbReference>
<comment type="caution">
    <text evidence="3">The sequence shown here is derived from an EMBL/GenBank/DDBJ whole genome shotgun (WGS) entry which is preliminary data.</text>
</comment>
<keyword evidence="2" id="KW-0812">Transmembrane</keyword>
<evidence type="ECO:0000313" key="3">
    <source>
        <dbReference type="EMBL" id="OKL46145.1"/>
    </source>
</evidence>
<gene>
    <name evidence="3" type="ORF">BSR29_07780</name>
</gene>
<evidence type="ECO:0000313" key="4">
    <source>
        <dbReference type="Proteomes" id="UP000186785"/>
    </source>
</evidence>